<name>A0ABU3GMX6_9SPHI</name>
<protein>
    <recommendedName>
        <fullName evidence="3">Outer membrane protein beta-barrel domain-containing protein</fullName>
    </recommendedName>
</protein>
<reference evidence="2" key="1">
    <citation type="submission" date="2023-07" db="EMBL/GenBank/DDBJ databases">
        <title>Functional and genomic diversity of the sorghum phyllosphere microbiome.</title>
        <authorList>
            <person name="Shade A."/>
        </authorList>
    </citation>
    <scope>NUCLEOTIDE SEQUENCE [LARGE SCALE GENOMIC DNA]</scope>
    <source>
        <strain evidence="2">SORGH_AS_0422</strain>
    </source>
</reference>
<comment type="caution">
    <text evidence="1">The sequence shown here is derived from an EMBL/GenBank/DDBJ whole genome shotgun (WGS) entry which is preliminary data.</text>
</comment>
<evidence type="ECO:0000313" key="2">
    <source>
        <dbReference type="Proteomes" id="UP001258315"/>
    </source>
</evidence>
<sequence length="37" mass="4314">MILSAQLRMNYFVSSRDKVTVQLNMALKTAFFDGRNF</sequence>
<organism evidence="1 2">
    <name type="scientific">Mucilaginibacter terrae</name>
    <dbReference type="NCBI Taxonomy" id="1955052"/>
    <lineage>
        <taxon>Bacteria</taxon>
        <taxon>Pseudomonadati</taxon>
        <taxon>Bacteroidota</taxon>
        <taxon>Sphingobacteriia</taxon>
        <taxon>Sphingobacteriales</taxon>
        <taxon>Sphingobacteriaceae</taxon>
        <taxon>Mucilaginibacter</taxon>
    </lineage>
</organism>
<dbReference type="Proteomes" id="UP001258315">
    <property type="component" value="Unassembled WGS sequence"/>
</dbReference>
<proteinExistence type="predicted"/>
<evidence type="ECO:0000313" key="1">
    <source>
        <dbReference type="EMBL" id="MDT3401145.1"/>
    </source>
</evidence>
<keyword evidence="2" id="KW-1185">Reference proteome</keyword>
<dbReference type="EMBL" id="JAVLVU010000001">
    <property type="protein sequence ID" value="MDT3401145.1"/>
    <property type="molecule type" value="Genomic_DNA"/>
</dbReference>
<evidence type="ECO:0008006" key="3">
    <source>
        <dbReference type="Google" id="ProtNLM"/>
    </source>
</evidence>
<accession>A0ABU3GMX6</accession>
<gene>
    <name evidence="1" type="ORF">QE417_000217</name>
</gene>